<evidence type="ECO:0000256" key="2">
    <source>
        <dbReference type="SAM" id="MobiDB-lite"/>
    </source>
</evidence>
<sequence>MGFVQRFERRLEGAVDDAFARVFGGKIMPAEVEAALRREAFDGLRMQGDQPVVPNHYVLTVSDSDEQNLTADAELTLRSFATHLAGFVDEQGWQTYGDVSVELQSSPNLHTGQFRAQSSINPDSGFSVSSDPVPGQAPQRGADSTQRPQAPREEPGVSDSSLPSERYRAHNEGRLTASPAPPPDAAPARRGEAPGAEQQPPHDLPGRGGHPPVYGGEAYSAWGGPGYGRDRDPGQAGPPAPYYEQGRNAGRPDTGQDYSGREFGGRQYRDRPAYPSQDYEYPHQDYPHQDYEPQDHAPRGYASPGYGAPAQPPQGYGSQGYAQPQQSPDPRDYGRQESDPRAVYPPQDHTQSYQQQGYPQTGGYGAWSQPRTLGVRLVLDDGSGRTFDLRQGSNVIGRGQASHFRVPDTGVSRQHADVQWDGAVALLVDLGSTNGTVVNGNPVTEWQLAHGDIIRVGHTDIAVQFH</sequence>
<gene>
    <name evidence="4" type="ORF">GCM10023353_02080</name>
</gene>
<dbReference type="Pfam" id="PF12401">
    <property type="entry name" value="FhaA_N"/>
    <property type="match status" value="1"/>
</dbReference>
<name>A0ABP9C135_9ACTN</name>
<dbReference type="EMBL" id="BAABKQ010000001">
    <property type="protein sequence ID" value="GAA4803440.1"/>
    <property type="molecule type" value="Genomic_DNA"/>
</dbReference>
<dbReference type="Gene3D" id="2.60.200.20">
    <property type="match status" value="1"/>
</dbReference>
<feature type="compositionally biased region" description="Basic and acidic residues" evidence="2">
    <location>
        <begin position="259"/>
        <end position="272"/>
    </location>
</feature>
<reference evidence="5" key="1">
    <citation type="journal article" date="2019" name="Int. J. Syst. Evol. Microbiol.">
        <title>The Global Catalogue of Microorganisms (GCM) 10K type strain sequencing project: providing services to taxonomists for standard genome sequencing and annotation.</title>
        <authorList>
            <consortium name="The Broad Institute Genomics Platform"/>
            <consortium name="The Broad Institute Genome Sequencing Center for Infectious Disease"/>
            <person name="Wu L."/>
            <person name="Ma J."/>
        </authorList>
    </citation>
    <scope>NUCLEOTIDE SEQUENCE [LARGE SCALE GENOMIC DNA]</scope>
    <source>
        <strain evidence="5">JCM 18542</strain>
    </source>
</reference>
<evidence type="ECO:0000313" key="4">
    <source>
        <dbReference type="EMBL" id="GAA4803440.1"/>
    </source>
</evidence>
<dbReference type="PROSITE" id="PS50006">
    <property type="entry name" value="FHA_DOMAIN"/>
    <property type="match status" value="1"/>
</dbReference>
<feature type="domain" description="FHA" evidence="3">
    <location>
        <begin position="394"/>
        <end position="443"/>
    </location>
</feature>
<feature type="compositionally biased region" description="Basic and acidic residues" evidence="2">
    <location>
        <begin position="280"/>
        <end position="298"/>
    </location>
</feature>
<evidence type="ECO:0000313" key="5">
    <source>
        <dbReference type="Proteomes" id="UP001500839"/>
    </source>
</evidence>
<dbReference type="InterPro" id="IPR022128">
    <property type="entry name" value="FhaA_N"/>
</dbReference>
<proteinExistence type="predicted"/>
<feature type="compositionally biased region" description="Low complexity" evidence="2">
    <location>
        <begin position="300"/>
        <end position="328"/>
    </location>
</feature>
<dbReference type="CDD" id="cd22668">
    <property type="entry name" value="FHA_FhaA-like"/>
    <property type="match status" value="1"/>
</dbReference>
<comment type="caution">
    <text evidence="4">The sequence shown here is derived from an EMBL/GenBank/DDBJ whole genome shotgun (WGS) entry which is preliminary data.</text>
</comment>
<dbReference type="PANTHER" id="PTHR23308">
    <property type="entry name" value="NUCLEAR INHIBITOR OF PROTEIN PHOSPHATASE-1"/>
    <property type="match status" value="1"/>
</dbReference>
<feature type="region of interest" description="Disordered" evidence="2">
    <location>
        <begin position="113"/>
        <end position="365"/>
    </location>
</feature>
<dbReference type="Gene3D" id="3.30.2320.60">
    <property type="entry name" value="FhaA, phosphopeptide-binding domain (DUF3662)"/>
    <property type="match status" value="1"/>
</dbReference>
<organism evidence="4 5">
    <name type="scientific">Tomitella cavernea</name>
    <dbReference type="NCBI Taxonomy" id="1387982"/>
    <lineage>
        <taxon>Bacteria</taxon>
        <taxon>Bacillati</taxon>
        <taxon>Actinomycetota</taxon>
        <taxon>Actinomycetes</taxon>
        <taxon>Mycobacteriales</taxon>
        <taxon>Tomitella</taxon>
    </lineage>
</organism>
<dbReference type="InterPro" id="IPR050923">
    <property type="entry name" value="Cell_Proc_Reg/RNA_Proc"/>
</dbReference>
<protein>
    <submittedName>
        <fullName evidence="4">DUF3662 domain-containing protein</fullName>
    </submittedName>
</protein>
<keyword evidence="1" id="KW-0597">Phosphoprotein</keyword>
<dbReference type="RefSeq" id="WP_200173148.1">
    <property type="nucleotide sequence ID" value="NZ_BAABKQ010000001.1"/>
</dbReference>
<feature type="compositionally biased region" description="Polar residues" evidence="2">
    <location>
        <begin position="113"/>
        <end position="130"/>
    </location>
</feature>
<accession>A0ABP9C135</accession>
<feature type="compositionally biased region" description="Basic and acidic residues" evidence="2">
    <location>
        <begin position="329"/>
        <end position="340"/>
    </location>
</feature>
<dbReference type="SMART" id="SM00240">
    <property type="entry name" value="FHA"/>
    <property type="match status" value="1"/>
</dbReference>
<dbReference type="InterPro" id="IPR008984">
    <property type="entry name" value="SMAD_FHA_dom_sf"/>
</dbReference>
<keyword evidence="5" id="KW-1185">Reference proteome</keyword>
<evidence type="ECO:0000259" key="3">
    <source>
        <dbReference type="PROSITE" id="PS50006"/>
    </source>
</evidence>
<dbReference type="InterPro" id="IPR000253">
    <property type="entry name" value="FHA_dom"/>
</dbReference>
<dbReference type="Proteomes" id="UP001500839">
    <property type="component" value="Unassembled WGS sequence"/>
</dbReference>
<dbReference type="SUPFAM" id="SSF49879">
    <property type="entry name" value="SMAD/FHA domain"/>
    <property type="match status" value="1"/>
</dbReference>
<dbReference type="Pfam" id="PF00498">
    <property type="entry name" value="FHA"/>
    <property type="match status" value="1"/>
</dbReference>
<dbReference type="InterPro" id="IPR042287">
    <property type="entry name" value="FhaA_N_sf"/>
</dbReference>
<evidence type="ECO:0000256" key="1">
    <source>
        <dbReference type="ARBA" id="ARBA00022553"/>
    </source>
</evidence>